<sequence>MQKQSQTPQLVRNVHLSHQNYMYNRKKKEINQPKHVSFQITSHHQ</sequence>
<proteinExistence type="predicted"/>
<dbReference type="EMBL" id="GGEC01092634">
    <property type="protein sequence ID" value="MBX73118.1"/>
    <property type="molecule type" value="Transcribed_RNA"/>
</dbReference>
<evidence type="ECO:0000313" key="1">
    <source>
        <dbReference type="EMBL" id="MBX73118.1"/>
    </source>
</evidence>
<name>A0A2P2R1M1_RHIMU</name>
<accession>A0A2P2R1M1</accession>
<organism evidence="1">
    <name type="scientific">Rhizophora mucronata</name>
    <name type="common">Asiatic mangrove</name>
    <dbReference type="NCBI Taxonomy" id="61149"/>
    <lineage>
        <taxon>Eukaryota</taxon>
        <taxon>Viridiplantae</taxon>
        <taxon>Streptophyta</taxon>
        <taxon>Embryophyta</taxon>
        <taxon>Tracheophyta</taxon>
        <taxon>Spermatophyta</taxon>
        <taxon>Magnoliopsida</taxon>
        <taxon>eudicotyledons</taxon>
        <taxon>Gunneridae</taxon>
        <taxon>Pentapetalae</taxon>
        <taxon>rosids</taxon>
        <taxon>fabids</taxon>
        <taxon>Malpighiales</taxon>
        <taxon>Rhizophoraceae</taxon>
        <taxon>Rhizophora</taxon>
    </lineage>
</organism>
<dbReference type="AlphaFoldDB" id="A0A2P2R1M1"/>
<protein>
    <submittedName>
        <fullName evidence="1">Uncharacterized protein</fullName>
    </submittedName>
</protein>
<reference evidence="1" key="1">
    <citation type="submission" date="2018-02" db="EMBL/GenBank/DDBJ databases">
        <title>Rhizophora mucronata_Transcriptome.</title>
        <authorList>
            <person name="Meera S.P."/>
            <person name="Sreeshan A."/>
            <person name="Augustine A."/>
        </authorList>
    </citation>
    <scope>NUCLEOTIDE SEQUENCE</scope>
    <source>
        <tissue evidence="1">Leaf</tissue>
    </source>
</reference>